<evidence type="ECO:0008006" key="4">
    <source>
        <dbReference type="Google" id="ProtNLM"/>
    </source>
</evidence>
<accession>A0A0P1G2H9</accession>
<organism evidence="2 3">
    <name type="scientific">Tritonibacter multivorans</name>
    <dbReference type="NCBI Taxonomy" id="928856"/>
    <lineage>
        <taxon>Bacteria</taxon>
        <taxon>Pseudomonadati</taxon>
        <taxon>Pseudomonadota</taxon>
        <taxon>Alphaproteobacteria</taxon>
        <taxon>Rhodobacterales</taxon>
        <taxon>Paracoccaceae</taxon>
        <taxon>Tritonibacter</taxon>
    </lineage>
</organism>
<sequence>MMRIVFLACVTAASVALAGCGADGEPVRPSLNAGIGIGPGGVHVGGNVGVRKGPVSIGIGL</sequence>
<dbReference type="Proteomes" id="UP000052022">
    <property type="component" value="Unassembled WGS sequence"/>
</dbReference>
<gene>
    <name evidence="2" type="ORF">TRM7557_00662</name>
</gene>
<protein>
    <recommendedName>
        <fullName evidence="4">Argininosuccinate lyase</fullName>
    </recommendedName>
</protein>
<dbReference type="PROSITE" id="PS51257">
    <property type="entry name" value="PROKAR_LIPOPROTEIN"/>
    <property type="match status" value="1"/>
</dbReference>
<feature type="signal peptide" evidence="1">
    <location>
        <begin position="1"/>
        <end position="18"/>
    </location>
</feature>
<dbReference type="OrthoDB" id="7727800at2"/>
<evidence type="ECO:0000313" key="2">
    <source>
        <dbReference type="EMBL" id="CUH76000.1"/>
    </source>
</evidence>
<feature type="chain" id="PRO_5006063011" description="Argininosuccinate lyase" evidence="1">
    <location>
        <begin position="19"/>
        <end position="61"/>
    </location>
</feature>
<dbReference type="STRING" id="928856.SAMN04488049_103120"/>
<keyword evidence="3" id="KW-1185">Reference proteome</keyword>
<proteinExistence type="predicted"/>
<evidence type="ECO:0000256" key="1">
    <source>
        <dbReference type="SAM" id="SignalP"/>
    </source>
</evidence>
<evidence type="ECO:0000313" key="3">
    <source>
        <dbReference type="Proteomes" id="UP000052022"/>
    </source>
</evidence>
<dbReference type="RefSeq" id="WP_058288778.1">
    <property type="nucleotide sequence ID" value="NZ_CYSD01000012.1"/>
</dbReference>
<name>A0A0P1G2H9_9RHOB</name>
<reference evidence="2 3" key="1">
    <citation type="submission" date="2015-09" db="EMBL/GenBank/DDBJ databases">
        <authorList>
            <consortium name="Swine Surveillance"/>
        </authorList>
    </citation>
    <scope>NUCLEOTIDE SEQUENCE [LARGE SCALE GENOMIC DNA]</scope>
    <source>
        <strain evidence="2 3">CECT 7557</strain>
    </source>
</reference>
<keyword evidence="1" id="KW-0732">Signal</keyword>
<dbReference type="EMBL" id="CYSD01000012">
    <property type="protein sequence ID" value="CUH76000.1"/>
    <property type="molecule type" value="Genomic_DNA"/>
</dbReference>
<dbReference type="AlphaFoldDB" id="A0A0P1G2H9"/>